<evidence type="ECO:0000256" key="4">
    <source>
        <dbReference type="ARBA" id="ARBA00022553"/>
    </source>
</evidence>
<protein>
    <recommendedName>
        <fullName evidence="3">histidine kinase</fullName>
        <ecNumber evidence="3">2.7.13.3</ecNumber>
    </recommendedName>
</protein>
<dbReference type="InterPro" id="IPR003660">
    <property type="entry name" value="HAMP_dom"/>
</dbReference>
<evidence type="ECO:0000313" key="15">
    <source>
        <dbReference type="EMBL" id="MFC3674032.1"/>
    </source>
</evidence>
<accession>A0ABV7VAQ9</accession>
<evidence type="ECO:0000256" key="5">
    <source>
        <dbReference type="ARBA" id="ARBA00022679"/>
    </source>
</evidence>
<keyword evidence="5" id="KW-0808">Transferase</keyword>
<feature type="domain" description="HAMP" evidence="14">
    <location>
        <begin position="187"/>
        <end position="240"/>
    </location>
</feature>
<keyword evidence="6 12" id="KW-0812">Transmembrane</keyword>
<feature type="coiled-coil region" evidence="11">
    <location>
        <begin position="221"/>
        <end position="248"/>
    </location>
</feature>
<keyword evidence="16" id="KW-1185">Reference proteome</keyword>
<dbReference type="SMART" id="SM00304">
    <property type="entry name" value="HAMP"/>
    <property type="match status" value="1"/>
</dbReference>
<comment type="caution">
    <text evidence="15">The sequence shown here is derived from an EMBL/GenBank/DDBJ whole genome shotgun (WGS) entry which is preliminary data.</text>
</comment>
<dbReference type="InterPro" id="IPR004358">
    <property type="entry name" value="Sig_transdc_His_kin-like_C"/>
</dbReference>
<reference evidence="16" key="1">
    <citation type="journal article" date="2019" name="Int. J. Syst. Evol. Microbiol.">
        <title>The Global Catalogue of Microorganisms (GCM) 10K type strain sequencing project: providing services to taxonomists for standard genome sequencing and annotation.</title>
        <authorList>
            <consortium name="The Broad Institute Genomics Platform"/>
            <consortium name="The Broad Institute Genome Sequencing Center for Infectious Disease"/>
            <person name="Wu L."/>
            <person name="Ma J."/>
        </authorList>
    </citation>
    <scope>NUCLEOTIDE SEQUENCE [LARGE SCALE GENOMIC DNA]</scope>
    <source>
        <strain evidence="16">KCTC 42182</strain>
    </source>
</reference>
<dbReference type="GO" id="GO:0016301">
    <property type="term" value="F:kinase activity"/>
    <property type="evidence" value="ECO:0007669"/>
    <property type="project" value="UniProtKB-KW"/>
</dbReference>
<dbReference type="Gene3D" id="3.30.565.10">
    <property type="entry name" value="Histidine kinase-like ATPase, C-terminal domain"/>
    <property type="match status" value="1"/>
</dbReference>
<keyword evidence="9" id="KW-0902">Two-component regulatory system</keyword>
<dbReference type="InterPro" id="IPR005467">
    <property type="entry name" value="His_kinase_dom"/>
</dbReference>
<evidence type="ECO:0000256" key="10">
    <source>
        <dbReference type="ARBA" id="ARBA00023136"/>
    </source>
</evidence>
<dbReference type="InterPro" id="IPR050428">
    <property type="entry name" value="TCS_sensor_his_kinase"/>
</dbReference>
<dbReference type="SUPFAM" id="SSF55874">
    <property type="entry name" value="ATPase domain of HSP90 chaperone/DNA topoisomerase II/histidine kinase"/>
    <property type="match status" value="1"/>
</dbReference>
<keyword evidence="10 12" id="KW-0472">Membrane</keyword>
<comment type="catalytic activity">
    <reaction evidence="1">
        <text>ATP + protein L-histidine = ADP + protein N-phospho-L-histidine.</text>
        <dbReference type="EC" id="2.7.13.3"/>
    </reaction>
</comment>
<keyword evidence="4" id="KW-0597">Phosphoprotein</keyword>
<name>A0ABV7VAQ9_9PROT</name>
<keyword evidence="7 15" id="KW-0418">Kinase</keyword>
<evidence type="ECO:0000256" key="1">
    <source>
        <dbReference type="ARBA" id="ARBA00000085"/>
    </source>
</evidence>
<dbReference type="CDD" id="cd06225">
    <property type="entry name" value="HAMP"/>
    <property type="match status" value="1"/>
</dbReference>
<evidence type="ECO:0000313" key="16">
    <source>
        <dbReference type="Proteomes" id="UP001595711"/>
    </source>
</evidence>
<evidence type="ECO:0000256" key="12">
    <source>
        <dbReference type="SAM" id="Phobius"/>
    </source>
</evidence>
<evidence type="ECO:0000259" key="14">
    <source>
        <dbReference type="PROSITE" id="PS50885"/>
    </source>
</evidence>
<dbReference type="RefSeq" id="WP_379720234.1">
    <property type="nucleotide sequence ID" value="NZ_JBHRYJ010000001.1"/>
</dbReference>
<evidence type="ECO:0000256" key="8">
    <source>
        <dbReference type="ARBA" id="ARBA00022989"/>
    </source>
</evidence>
<evidence type="ECO:0000256" key="7">
    <source>
        <dbReference type="ARBA" id="ARBA00022777"/>
    </source>
</evidence>
<dbReference type="InterPro" id="IPR036097">
    <property type="entry name" value="HisK_dim/P_sf"/>
</dbReference>
<evidence type="ECO:0000256" key="3">
    <source>
        <dbReference type="ARBA" id="ARBA00012438"/>
    </source>
</evidence>
<dbReference type="CDD" id="cd00075">
    <property type="entry name" value="HATPase"/>
    <property type="match status" value="1"/>
</dbReference>
<dbReference type="InterPro" id="IPR003594">
    <property type="entry name" value="HATPase_dom"/>
</dbReference>
<dbReference type="Pfam" id="PF02518">
    <property type="entry name" value="HATPase_c"/>
    <property type="match status" value="1"/>
</dbReference>
<evidence type="ECO:0000259" key="13">
    <source>
        <dbReference type="PROSITE" id="PS50109"/>
    </source>
</evidence>
<evidence type="ECO:0000256" key="2">
    <source>
        <dbReference type="ARBA" id="ARBA00004370"/>
    </source>
</evidence>
<dbReference type="SMART" id="SM00387">
    <property type="entry name" value="HATPase_c"/>
    <property type="match status" value="1"/>
</dbReference>
<dbReference type="Proteomes" id="UP001595711">
    <property type="component" value="Unassembled WGS sequence"/>
</dbReference>
<comment type="subcellular location">
    <subcellularLocation>
        <location evidence="2">Membrane</location>
    </subcellularLocation>
</comment>
<dbReference type="SUPFAM" id="SSF47384">
    <property type="entry name" value="Homodimeric domain of signal transducing histidine kinase"/>
    <property type="match status" value="1"/>
</dbReference>
<gene>
    <name evidence="15" type="ORF">ACFOOQ_00655</name>
</gene>
<dbReference type="Gene3D" id="6.10.340.10">
    <property type="match status" value="1"/>
</dbReference>
<keyword evidence="8 12" id="KW-1133">Transmembrane helix</keyword>
<dbReference type="CDD" id="cd00082">
    <property type="entry name" value="HisKA"/>
    <property type="match status" value="1"/>
</dbReference>
<evidence type="ECO:0000256" key="6">
    <source>
        <dbReference type="ARBA" id="ARBA00022692"/>
    </source>
</evidence>
<dbReference type="PANTHER" id="PTHR45436">
    <property type="entry name" value="SENSOR HISTIDINE KINASE YKOH"/>
    <property type="match status" value="1"/>
</dbReference>
<dbReference type="PROSITE" id="PS50885">
    <property type="entry name" value="HAMP"/>
    <property type="match status" value="1"/>
</dbReference>
<dbReference type="InterPro" id="IPR003661">
    <property type="entry name" value="HisK_dim/P_dom"/>
</dbReference>
<feature type="transmembrane region" description="Helical" evidence="12">
    <location>
        <begin position="12"/>
        <end position="37"/>
    </location>
</feature>
<dbReference type="EMBL" id="JBHRYJ010000001">
    <property type="protein sequence ID" value="MFC3674032.1"/>
    <property type="molecule type" value="Genomic_DNA"/>
</dbReference>
<dbReference type="SUPFAM" id="SSF158472">
    <property type="entry name" value="HAMP domain-like"/>
    <property type="match status" value="1"/>
</dbReference>
<dbReference type="PRINTS" id="PR00344">
    <property type="entry name" value="BCTRLSENSOR"/>
</dbReference>
<evidence type="ECO:0000256" key="11">
    <source>
        <dbReference type="SAM" id="Coils"/>
    </source>
</evidence>
<sequence length="461" mass="50736">MIIPRHFRTLGFRLSMLYAGLFVVSTGLLFGIVYWIAAQVLQQQNVTILQNEVAALTEGVAPPSANGVATEIDRRLQEGKYRPLYYRLETSAGNKLSGNLPALRLQPGWHKFSYPVGQLTSYPPEDEDEHTIRLLGLTSRLPSGDLLSVAVDTYRSREAKEAIIRAFSWAAAAGLILALIGGLLLSRGFLRRIDAINRATQAIMDGNLSRRIEVIGGGDELDRLSSNLNEMLDRLQALMEGLRQVSNDIAHDLRTPLSRLKQRLEDVQAADTTREGYRIATGLALQDASEALTTFSALLRIAQIEAGTRRSQFTEIDLCELLTDLAATYGPVAEDLGKTISTELTPAVRIQGDRELLTQMFVNIIENALRHTNQSASVSLVLRMLDGVPTAEVVDDGPGIPPAEREKVFRRFYRLEGSRSTPGNGLGLALVAAVAELHRIRISLEDNQPGLTVRLSFPIDF</sequence>
<evidence type="ECO:0000256" key="9">
    <source>
        <dbReference type="ARBA" id="ARBA00023012"/>
    </source>
</evidence>
<dbReference type="PROSITE" id="PS50109">
    <property type="entry name" value="HIS_KIN"/>
    <property type="match status" value="1"/>
</dbReference>
<organism evidence="15 16">
    <name type="scientific">Ferrovibrio xuzhouensis</name>
    <dbReference type="NCBI Taxonomy" id="1576914"/>
    <lineage>
        <taxon>Bacteria</taxon>
        <taxon>Pseudomonadati</taxon>
        <taxon>Pseudomonadota</taxon>
        <taxon>Alphaproteobacteria</taxon>
        <taxon>Rhodospirillales</taxon>
        <taxon>Rhodospirillaceae</taxon>
        <taxon>Ferrovibrio</taxon>
    </lineage>
</organism>
<dbReference type="EC" id="2.7.13.3" evidence="3"/>
<proteinExistence type="predicted"/>
<feature type="domain" description="Histidine kinase" evidence="13">
    <location>
        <begin position="248"/>
        <end position="461"/>
    </location>
</feature>
<dbReference type="PANTHER" id="PTHR45436:SF8">
    <property type="entry name" value="HISTIDINE KINASE"/>
    <property type="match status" value="1"/>
</dbReference>
<feature type="transmembrane region" description="Helical" evidence="12">
    <location>
        <begin position="166"/>
        <end position="185"/>
    </location>
</feature>
<dbReference type="Pfam" id="PF00672">
    <property type="entry name" value="HAMP"/>
    <property type="match status" value="1"/>
</dbReference>
<dbReference type="InterPro" id="IPR036890">
    <property type="entry name" value="HATPase_C_sf"/>
</dbReference>
<keyword evidence="11" id="KW-0175">Coiled coil</keyword>